<evidence type="ECO:0008006" key="3">
    <source>
        <dbReference type="Google" id="ProtNLM"/>
    </source>
</evidence>
<name>A0ABM6Z4X5_9ACTO</name>
<accession>A0ABM6Z4X5</accession>
<proteinExistence type="predicted"/>
<reference evidence="1 2" key="1">
    <citation type="submission" date="2018-09" db="EMBL/GenBank/DDBJ databases">
        <authorList>
            <person name="Li J."/>
        </authorList>
    </citation>
    <scope>NUCLEOTIDE SEQUENCE [LARGE SCALE GENOMIC DNA]</scope>
    <source>
        <strain evidence="1 2">2129</strain>
    </source>
</reference>
<sequence>MPLLRRDLGLDGCPCARPDLSDDWIRVASGVYAPRGAWQIAAPQDRQRFLIAAARRRYGSDLVLSGASAVVAYGLPLVGAAPRRVDVIVRRRGRAYTSLLRRHLAREEVDVVRVGDQAVAVLPDTLVDLARWHGVMAGVAAMDAALNQGMCGPKNLRAALERLPAGSYGAARARCAVHLADGRSESPGESMSRVRVWENMLPQPELQVTVHAAGQRYVLDYFWPGIQAAGEFDGRVKYRSTSFGADPEDVLWNEKLREDAIRAEGLGVARWTWMHAWSDGGRQMCQRLAGIGVVPVAKRW</sequence>
<dbReference type="EMBL" id="CP032514">
    <property type="protein sequence ID" value="AYD90368.1"/>
    <property type="molecule type" value="Genomic_DNA"/>
</dbReference>
<gene>
    <name evidence="1" type="ORF">D5R93_10810</name>
</gene>
<dbReference type="Proteomes" id="UP000273001">
    <property type="component" value="Chromosome"/>
</dbReference>
<evidence type="ECO:0000313" key="2">
    <source>
        <dbReference type="Proteomes" id="UP000273001"/>
    </source>
</evidence>
<organism evidence="1 2">
    <name type="scientific">Actinomyces lilanjuaniae</name>
    <dbReference type="NCBI Taxonomy" id="2321394"/>
    <lineage>
        <taxon>Bacteria</taxon>
        <taxon>Bacillati</taxon>
        <taxon>Actinomycetota</taxon>
        <taxon>Actinomycetes</taxon>
        <taxon>Actinomycetales</taxon>
        <taxon>Actinomycetaceae</taxon>
        <taxon>Actinomyces</taxon>
    </lineage>
</organism>
<evidence type="ECO:0000313" key="1">
    <source>
        <dbReference type="EMBL" id="AYD90368.1"/>
    </source>
</evidence>
<protein>
    <recommendedName>
        <fullName evidence="3">Transcriptional regulator, AbiEi antitoxin, Type IV TA system</fullName>
    </recommendedName>
</protein>
<keyword evidence="2" id="KW-1185">Reference proteome</keyword>